<keyword evidence="2" id="KW-1185">Reference proteome</keyword>
<reference evidence="1 2" key="1">
    <citation type="submission" date="2019-04" db="EMBL/GenBank/DDBJ databases">
        <title>Streptomyces sp. nov. Bv016 isolated from bark of Buahinia variegata.</title>
        <authorList>
            <person name="Kanchanasin P."/>
            <person name="Tanasupawat S."/>
            <person name="Yuki M."/>
            <person name="Kudo T."/>
        </authorList>
    </citation>
    <scope>NUCLEOTIDE SEQUENCE [LARGE SCALE GENOMIC DNA]</scope>
    <source>
        <strain evidence="1 2">Bv016</strain>
    </source>
</reference>
<comment type="caution">
    <text evidence="1">The sequence shown here is derived from an EMBL/GenBank/DDBJ whole genome shotgun (WGS) entry which is preliminary data.</text>
</comment>
<dbReference type="AlphaFoldDB" id="A0A4Z1DEL8"/>
<evidence type="ECO:0000313" key="2">
    <source>
        <dbReference type="Proteomes" id="UP000298159"/>
    </source>
</evidence>
<sequence>MDLLGGADPDVAVAAGALCLYRIAPLLPRSGTGLPQWEIAEADWADLRTLPQQIDRIVRSLREGLSSASAETDDEALGELHEMASEMILRYTDVDPLDQVEWADWCSTLALDIHQQLDELLDDSDQEAGPRFFPAGTEPELTFLQALELEDQIRILKGLSEGSRGQQAVIRRAEDGRTRVREALSRLV</sequence>
<gene>
    <name evidence="1" type="ORF">E5083_00115</name>
</gene>
<dbReference type="Proteomes" id="UP000298159">
    <property type="component" value="Unassembled WGS sequence"/>
</dbReference>
<name>A0A4Z1DEL8_9ACTN</name>
<accession>A0A4Z1DEL8</accession>
<proteinExistence type="predicted"/>
<dbReference type="RefSeq" id="WP_135783572.1">
    <property type="nucleotide sequence ID" value="NZ_SRRT01000001.1"/>
</dbReference>
<protein>
    <submittedName>
        <fullName evidence="1">Uncharacterized protein</fullName>
    </submittedName>
</protein>
<organism evidence="1 2">
    <name type="scientific">Streptomyces bauhiniae</name>
    <dbReference type="NCBI Taxonomy" id="2340725"/>
    <lineage>
        <taxon>Bacteria</taxon>
        <taxon>Bacillati</taxon>
        <taxon>Actinomycetota</taxon>
        <taxon>Actinomycetes</taxon>
        <taxon>Kitasatosporales</taxon>
        <taxon>Streptomycetaceae</taxon>
        <taxon>Streptomyces</taxon>
    </lineage>
</organism>
<dbReference type="GeneID" id="95446005"/>
<evidence type="ECO:0000313" key="1">
    <source>
        <dbReference type="EMBL" id="TGN80987.1"/>
    </source>
</evidence>
<dbReference type="EMBL" id="SRRT01000001">
    <property type="protein sequence ID" value="TGN80987.1"/>
    <property type="molecule type" value="Genomic_DNA"/>
</dbReference>